<name>A0ABV6RZ77_9GAMM</name>
<protein>
    <submittedName>
        <fullName evidence="2">Uncharacterized protein</fullName>
    </submittedName>
</protein>
<feature type="transmembrane region" description="Helical" evidence="1">
    <location>
        <begin position="159"/>
        <end position="180"/>
    </location>
</feature>
<accession>A0ABV6RZ77</accession>
<organism evidence="2 3">
    <name type="scientific">Lysobacter korlensis</name>
    <dbReference type="NCBI Taxonomy" id="553636"/>
    <lineage>
        <taxon>Bacteria</taxon>
        <taxon>Pseudomonadati</taxon>
        <taxon>Pseudomonadota</taxon>
        <taxon>Gammaproteobacteria</taxon>
        <taxon>Lysobacterales</taxon>
        <taxon>Lysobacteraceae</taxon>
        <taxon>Lysobacter</taxon>
    </lineage>
</organism>
<feature type="transmembrane region" description="Helical" evidence="1">
    <location>
        <begin position="186"/>
        <end position="205"/>
    </location>
</feature>
<evidence type="ECO:0000313" key="3">
    <source>
        <dbReference type="Proteomes" id="UP001589896"/>
    </source>
</evidence>
<feature type="transmembrane region" description="Helical" evidence="1">
    <location>
        <begin position="75"/>
        <end position="95"/>
    </location>
</feature>
<keyword evidence="1" id="KW-1133">Transmembrane helix</keyword>
<keyword evidence="1" id="KW-0812">Transmembrane</keyword>
<keyword evidence="3" id="KW-1185">Reference proteome</keyword>
<comment type="caution">
    <text evidence="2">The sequence shown here is derived from an EMBL/GenBank/DDBJ whole genome shotgun (WGS) entry which is preliminary data.</text>
</comment>
<evidence type="ECO:0000256" key="1">
    <source>
        <dbReference type="SAM" id="Phobius"/>
    </source>
</evidence>
<gene>
    <name evidence="2" type="ORF">ACFFGH_29090</name>
</gene>
<dbReference type="Proteomes" id="UP001589896">
    <property type="component" value="Unassembled WGS sequence"/>
</dbReference>
<evidence type="ECO:0000313" key="2">
    <source>
        <dbReference type="EMBL" id="MFC0681909.1"/>
    </source>
</evidence>
<proteinExistence type="predicted"/>
<sequence length="237" mass="25138">MAKASPPPPVPASGSPDSLRAQLLATEHWSLLASRSTAQSEVLVRISILLTLVSAGLVSLALVGQVTDFADPFPLYAVGILSIITLIGLMTQIRVRNVGMEDLMYVLAMNRLRAAYLELDPGIRPYLMAGSNDDLAGMSRTYFFLDPDRNRHQLAGSTMMFIAVVNSALTGLLAAAIVAALGGGSVLAGVVAAVLGLVYIGLSVLQGGREFHRFWRSYEPLVPTPAGGRQPPQGPRT</sequence>
<dbReference type="EMBL" id="JBHLTG010000009">
    <property type="protein sequence ID" value="MFC0681909.1"/>
    <property type="molecule type" value="Genomic_DNA"/>
</dbReference>
<feature type="transmembrane region" description="Helical" evidence="1">
    <location>
        <begin position="42"/>
        <end position="63"/>
    </location>
</feature>
<dbReference type="RefSeq" id="WP_386675417.1">
    <property type="nucleotide sequence ID" value="NZ_JBHLTG010000009.1"/>
</dbReference>
<keyword evidence="1" id="KW-0472">Membrane</keyword>
<reference evidence="2 3" key="1">
    <citation type="submission" date="2024-09" db="EMBL/GenBank/DDBJ databases">
        <authorList>
            <person name="Sun Q."/>
            <person name="Mori K."/>
        </authorList>
    </citation>
    <scope>NUCLEOTIDE SEQUENCE [LARGE SCALE GENOMIC DNA]</scope>
    <source>
        <strain evidence="2 3">KCTC 23076</strain>
    </source>
</reference>